<evidence type="ECO:0000313" key="2">
    <source>
        <dbReference type="EMBL" id="GFT47381.1"/>
    </source>
</evidence>
<evidence type="ECO:0000256" key="1">
    <source>
        <dbReference type="SAM" id="MobiDB-lite"/>
    </source>
</evidence>
<comment type="caution">
    <text evidence="2">The sequence shown here is derived from an EMBL/GenBank/DDBJ whole genome shotgun (WGS) entry which is preliminary data.</text>
</comment>
<feature type="region of interest" description="Disordered" evidence="1">
    <location>
        <begin position="195"/>
        <end position="215"/>
    </location>
</feature>
<gene>
    <name evidence="2" type="primary">NCL1_33763</name>
    <name evidence="2" type="ORF">NPIL_61211</name>
</gene>
<dbReference type="EMBL" id="BMAW01016128">
    <property type="protein sequence ID" value="GFT47381.1"/>
    <property type="molecule type" value="Genomic_DNA"/>
</dbReference>
<reference evidence="2" key="1">
    <citation type="submission" date="2020-08" db="EMBL/GenBank/DDBJ databases">
        <title>Multicomponent nature underlies the extraordinary mechanical properties of spider dragline silk.</title>
        <authorList>
            <person name="Kono N."/>
            <person name="Nakamura H."/>
            <person name="Mori M."/>
            <person name="Yoshida Y."/>
            <person name="Ohtoshi R."/>
            <person name="Malay A.D."/>
            <person name="Moran D.A.P."/>
            <person name="Tomita M."/>
            <person name="Numata K."/>
            <person name="Arakawa K."/>
        </authorList>
    </citation>
    <scope>NUCLEOTIDE SEQUENCE</scope>
</reference>
<organism evidence="2 3">
    <name type="scientific">Nephila pilipes</name>
    <name type="common">Giant wood spider</name>
    <name type="synonym">Nephila maculata</name>
    <dbReference type="NCBI Taxonomy" id="299642"/>
    <lineage>
        <taxon>Eukaryota</taxon>
        <taxon>Metazoa</taxon>
        <taxon>Ecdysozoa</taxon>
        <taxon>Arthropoda</taxon>
        <taxon>Chelicerata</taxon>
        <taxon>Arachnida</taxon>
        <taxon>Araneae</taxon>
        <taxon>Araneomorphae</taxon>
        <taxon>Entelegynae</taxon>
        <taxon>Araneoidea</taxon>
        <taxon>Nephilidae</taxon>
        <taxon>Nephila</taxon>
    </lineage>
</organism>
<sequence>MFGLVLKLGSSTRNQKICYSIAREFLKKIKHVKGRKTQLIEKKSSKNSTISKKQAYQRKSVQYESNLGISLIENGNPSNGYALRSRKSDFVRFGEESDSSSVNIATPKFDCILTPALPKKTPRFQDCISPTELLLARKNAEEYLYRRNKKRKSGNEAAVSVTENNKTIGNSVQDVPEKKKLDFKEAINKLNSIQKKLEQEDGDEEEDTYFSDVSD</sequence>
<protein>
    <submittedName>
        <fullName evidence="2">Uncharacterized protein</fullName>
    </submittedName>
</protein>
<dbReference type="OrthoDB" id="6437750at2759"/>
<name>A0A8X6TVA4_NEPPI</name>
<proteinExistence type="predicted"/>
<dbReference type="Proteomes" id="UP000887013">
    <property type="component" value="Unassembled WGS sequence"/>
</dbReference>
<dbReference type="AlphaFoldDB" id="A0A8X6TVA4"/>
<keyword evidence="3" id="KW-1185">Reference proteome</keyword>
<accession>A0A8X6TVA4</accession>
<feature type="compositionally biased region" description="Acidic residues" evidence="1">
    <location>
        <begin position="200"/>
        <end position="215"/>
    </location>
</feature>
<evidence type="ECO:0000313" key="3">
    <source>
        <dbReference type="Proteomes" id="UP000887013"/>
    </source>
</evidence>